<organism evidence="1 3">
    <name type="scientific">Urochloa decumbens</name>
    <dbReference type="NCBI Taxonomy" id="240449"/>
    <lineage>
        <taxon>Eukaryota</taxon>
        <taxon>Viridiplantae</taxon>
        <taxon>Streptophyta</taxon>
        <taxon>Embryophyta</taxon>
        <taxon>Tracheophyta</taxon>
        <taxon>Spermatophyta</taxon>
        <taxon>Magnoliopsida</taxon>
        <taxon>Liliopsida</taxon>
        <taxon>Poales</taxon>
        <taxon>Poaceae</taxon>
        <taxon>PACMAD clade</taxon>
        <taxon>Panicoideae</taxon>
        <taxon>Panicodae</taxon>
        <taxon>Paniceae</taxon>
        <taxon>Melinidinae</taxon>
        <taxon>Urochloa</taxon>
    </lineage>
</organism>
<reference evidence="3" key="1">
    <citation type="submission" date="2024-06" db="EMBL/GenBank/DDBJ databases">
        <authorList>
            <person name="Ryan C."/>
        </authorList>
    </citation>
    <scope>NUCLEOTIDE SEQUENCE [LARGE SCALE GENOMIC DNA]</scope>
</reference>
<sequence>MWPTLPFAMTQGSTGYARMCTSTVSSVASPLQARSTVVCVARATHTTRTGLRGGPPGSATRLSPFAATVELICLDALLLWNPSHPDFDSIWYLHCIVEFCYLCSEPYELC</sequence>
<dbReference type="EMBL" id="OZ075116">
    <property type="protein sequence ID" value="CAL5072686.1"/>
    <property type="molecule type" value="Genomic_DNA"/>
</dbReference>
<accession>A0ABC9ETR2</accession>
<proteinExistence type="predicted"/>
<protein>
    <submittedName>
        <fullName evidence="1">Uncharacterized protein</fullName>
    </submittedName>
</protein>
<dbReference type="Proteomes" id="UP001497457">
    <property type="component" value="Chromosome 6rd"/>
</dbReference>
<dbReference type="AlphaFoldDB" id="A0ABC9ETR2"/>
<evidence type="ECO:0000313" key="3">
    <source>
        <dbReference type="Proteomes" id="UP001497457"/>
    </source>
</evidence>
<dbReference type="Proteomes" id="UP001497457">
    <property type="component" value="Chromosome 5rd"/>
</dbReference>
<evidence type="ECO:0000313" key="2">
    <source>
        <dbReference type="EMBL" id="CAL5072686.1"/>
    </source>
</evidence>
<keyword evidence="3" id="KW-1185">Reference proteome</keyword>
<dbReference type="EMBL" id="OZ075115">
    <property type="protein sequence ID" value="CAL5062739.1"/>
    <property type="molecule type" value="Genomic_DNA"/>
</dbReference>
<reference evidence="1 3" key="2">
    <citation type="submission" date="2024-10" db="EMBL/GenBank/DDBJ databases">
        <authorList>
            <person name="Ryan C."/>
        </authorList>
    </citation>
    <scope>NUCLEOTIDE SEQUENCE [LARGE SCALE GENOMIC DNA]</scope>
</reference>
<name>A0ABC9ETR2_9POAL</name>
<evidence type="ECO:0000313" key="1">
    <source>
        <dbReference type="EMBL" id="CAL5062739.1"/>
    </source>
</evidence>
<gene>
    <name evidence="2" type="ORF">URODEC1_LOCUS104149</name>
    <name evidence="1" type="ORF">URODEC1_LOCUS98476</name>
</gene>